<dbReference type="RefSeq" id="WP_378140160.1">
    <property type="nucleotide sequence ID" value="NZ_JBHSMI010000067.1"/>
</dbReference>
<accession>A0ABW0I1R4</accession>
<dbReference type="InterPro" id="IPR006059">
    <property type="entry name" value="SBP"/>
</dbReference>
<feature type="signal peptide" evidence="4">
    <location>
        <begin position="1"/>
        <end position="25"/>
    </location>
</feature>
<keyword evidence="4" id="KW-0732">Signal</keyword>
<comment type="similarity">
    <text evidence="1">Belongs to the bacterial solute-binding protein 1 family.</text>
</comment>
<comment type="caution">
    <text evidence="5">The sequence shown here is derived from an EMBL/GenBank/DDBJ whole genome shotgun (WGS) entry which is preliminary data.</text>
</comment>
<dbReference type="Pfam" id="PF01547">
    <property type="entry name" value="SBP_bac_1"/>
    <property type="match status" value="1"/>
</dbReference>
<evidence type="ECO:0000256" key="3">
    <source>
        <dbReference type="SAM" id="MobiDB-lite"/>
    </source>
</evidence>
<keyword evidence="2" id="KW-0813">Transport</keyword>
<dbReference type="PANTHER" id="PTHR43649:SF29">
    <property type="entry name" value="OSMOPROTECTIVE COMPOUNDS-BINDING PROTEIN GGTB"/>
    <property type="match status" value="1"/>
</dbReference>
<proteinExistence type="inferred from homology"/>
<sequence length="447" mass="48195">MAQAKRIASFLLVGAVATASLSACGSSNGEGGQPNGSASAPSGSGSTGGKKITLSVQTPYADEANPNLKTLRKLVAEYTAAHPNITFTIDALPTDQQKLKLKTQAASNEIPDITSLNPGAQMKPFVDEDLLAPLDDILDKDGLRDTFKKDLLNNYTFNGHTYGLPEQLDIAYIYYNKDLFKEAGVEVPKTYEELVASAAKFNAKGIVPMTIGEKETWTGSFFLMNILLRESGPGFLKDVLEKKKQFTDPAFVQSINKFKEFVKAKGFEEGAPSVDYATAMNLFLTGKAAMYFSASWDSGSIESSSIKDKVGVFSFPTVDGKGDVGQFMLSPGNSYVVSAASKHMAEAKDFLHFYMTNFPKTMFELKGGVGLAQNVDGDFKAAGYSQAAIDVLGLFKTVTGGDLAFDNTIDPTTTQTHLNAVQNLFVSDTNAEEVAKEHQNDFEINNP</sequence>
<feature type="chain" id="PRO_5046203017" evidence="4">
    <location>
        <begin position="26"/>
        <end position="447"/>
    </location>
</feature>
<keyword evidence="6" id="KW-1185">Reference proteome</keyword>
<gene>
    <name evidence="5" type="ORF">ACFPOF_32465</name>
</gene>
<protein>
    <submittedName>
        <fullName evidence="5">Extracellular solute-binding protein</fullName>
    </submittedName>
</protein>
<feature type="region of interest" description="Disordered" evidence="3">
    <location>
        <begin position="23"/>
        <end position="51"/>
    </location>
</feature>
<feature type="compositionally biased region" description="Low complexity" evidence="3">
    <location>
        <begin position="35"/>
        <end position="44"/>
    </location>
</feature>
<dbReference type="PROSITE" id="PS51257">
    <property type="entry name" value="PROKAR_LIPOPROTEIN"/>
    <property type="match status" value="1"/>
</dbReference>
<reference evidence="6" key="1">
    <citation type="journal article" date="2019" name="Int. J. Syst. Evol. Microbiol.">
        <title>The Global Catalogue of Microorganisms (GCM) 10K type strain sequencing project: providing services to taxonomists for standard genome sequencing and annotation.</title>
        <authorList>
            <consortium name="The Broad Institute Genomics Platform"/>
            <consortium name="The Broad Institute Genome Sequencing Center for Infectious Disease"/>
            <person name="Wu L."/>
            <person name="Ma J."/>
        </authorList>
    </citation>
    <scope>NUCLEOTIDE SEQUENCE [LARGE SCALE GENOMIC DNA]</scope>
    <source>
        <strain evidence="6">CGMCC 1.18575</strain>
    </source>
</reference>
<dbReference type="Proteomes" id="UP001596113">
    <property type="component" value="Unassembled WGS sequence"/>
</dbReference>
<dbReference type="SUPFAM" id="SSF53850">
    <property type="entry name" value="Periplasmic binding protein-like II"/>
    <property type="match status" value="1"/>
</dbReference>
<name>A0ABW0I1R4_9BACL</name>
<dbReference type="InterPro" id="IPR050490">
    <property type="entry name" value="Bact_solute-bd_prot1"/>
</dbReference>
<dbReference type="EMBL" id="JBHSMI010000067">
    <property type="protein sequence ID" value="MFC5407470.1"/>
    <property type="molecule type" value="Genomic_DNA"/>
</dbReference>
<evidence type="ECO:0000256" key="2">
    <source>
        <dbReference type="ARBA" id="ARBA00022448"/>
    </source>
</evidence>
<dbReference type="Gene3D" id="3.40.190.10">
    <property type="entry name" value="Periplasmic binding protein-like II"/>
    <property type="match status" value="2"/>
</dbReference>
<evidence type="ECO:0000256" key="1">
    <source>
        <dbReference type="ARBA" id="ARBA00008520"/>
    </source>
</evidence>
<organism evidence="5 6">
    <name type="scientific">Cohnella soli</name>
    <dbReference type="NCBI Taxonomy" id="425005"/>
    <lineage>
        <taxon>Bacteria</taxon>
        <taxon>Bacillati</taxon>
        <taxon>Bacillota</taxon>
        <taxon>Bacilli</taxon>
        <taxon>Bacillales</taxon>
        <taxon>Paenibacillaceae</taxon>
        <taxon>Cohnella</taxon>
    </lineage>
</organism>
<dbReference type="PANTHER" id="PTHR43649">
    <property type="entry name" value="ARABINOSE-BINDING PROTEIN-RELATED"/>
    <property type="match status" value="1"/>
</dbReference>
<evidence type="ECO:0000313" key="6">
    <source>
        <dbReference type="Proteomes" id="UP001596113"/>
    </source>
</evidence>
<evidence type="ECO:0000256" key="4">
    <source>
        <dbReference type="SAM" id="SignalP"/>
    </source>
</evidence>
<evidence type="ECO:0000313" key="5">
    <source>
        <dbReference type="EMBL" id="MFC5407470.1"/>
    </source>
</evidence>